<protein>
    <recommendedName>
        <fullName evidence="2">DUF7088 domain-containing protein</fullName>
    </recommendedName>
</protein>
<sequence>MNKLHNLDRKQMAVVSLCVAAIFLFFLNILATGEIRTAQLDLTENKLFTLSQGTKEVVKAIDEPLTFRFYYS</sequence>
<dbReference type="Pfam" id="PF23357">
    <property type="entry name" value="DUF7088"/>
    <property type="match status" value="1"/>
</dbReference>
<dbReference type="AlphaFoldDB" id="A0A382UM51"/>
<keyword evidence="1" id="KW-0472">Membrane</keyword>
<accession>A0A382UM51</accession>
<dbReference type="EMBL" id="UINC01144960">
    <property type="protein sequence ID" value="SVD34798.1"/>
    <property type="molecule type" value="Genomic_DNA"/>
</dbReference>
<name>A0A382UM51_9ZZZZ</name>
<reference evidence="3" key="1">
    <citation type="submission" date="2018-05" db="EMBL/GenBank/DDBJ databases">
        <authorList>
            <person name="Lanie J.A."/>
            <person name="Ng W.-L."/>
            <person name="Kazmierczak K.M."/>
            <person name="Andrzejewski T.M."/>
            <person name="Davidsen T.M."/>
            <person name="Wayne K.J."/>
            <person name="Tettelin H."/>
            <person name="Glass J.I."/>
            <person name="Rusch D."/>
            <person name="Podicherti R."/>
            <person name="Tsui H.-C.T."/>
            <person name="Winkler M.E."/>
        </authorList>
    </citation>
    <scope>NUCLEOTIDE SEQUENCE</scope>
</reference>
<keyword evidence="1" id="KW-0812">Transmembrane</keyword>
<feature type="non-terminal residue" evidence="3">
    <location>
        <position position="72"/>
    </location>
</feature>
<feature type="transmembrane region" description="Helical" evidence="1">
    <location>
        <begin position="12"/>
        <end position="31"/>
    </location>
</feature>
<gene>
    <name evidence="3" type="ORF">METZ01_LOCUS387652</name>
</gene>
<keyword evidence="1" id="KW-1133">Transmembrane helix</keyword>
<organism evidence="3">
    <name type="scientific">marine metagenome</name>
    <dbReference type="NCBI Taxonomy" id="408172"/>
    <lineage>
        <taxon>unclassified sequences</taxon>
        <taxon>metagenomes</taxon>
        <taxon>ecological metagenomes</taxon>
    </lineage>
</organism>
<feature type="domain" description="DUF7088" evidence="2">
    <location>
        <begin position="44"/>
        <end position="72"/>
    </location>
</feature>
<evidence type="ECO:0000259" key="2">
    <source>
        <dbReference type="Pfam" id="PF23357"/>
    </source>
</evidence>
<evidence type="ECO:0000256" key="1">
    <source>
        <dbReference type="SAM" id="Phobius"/>
    </source>
</evidence>
<evidence type="ECO:0000313" key="3">
    <source>
        <dbReference type="EMBL" id="SVD34798.1"/>
    </source>
</evidence>
<proteinExistence type="predicted"/>
<dbReference type="InterPro" id="IPR055396">
    <property type="entry name" value="DUF7088"/>
</dbReference>